<evidence type="ECO:0000313" key="1">
    <source>
        <dbReference type="EMBL" id="KAJ8729001.1"/>
    </source>
</evidence>
<proteinExistence type="predicted"/>
<comment type="caution">
    <text evidence="1">The sequence shown here is derived from an EMBL/GenBank/DDBJ whole genome shotgun (WGS) entry which is preliminary data.</text>
</comment>
<organism evidence="1 2">
    <name type="scientific">Mythimna separata</name>
    <name type="common">Oriental armyworm</name>
    <name type="synonym">Pseudaletia separata</name>
    <dbReference type="NCBI Taxonomy" id="271217"/>
    <lineage>
        <taxon>Eukaryota</taxon>
        <taxon>Metazoa</taxon>
        <taxon>Ecdysozoa</taxon>
        <taxon>Arthropoda</taxon>
        <taxon>Hexapoda</taxon>
        <taxon>Insecta</taxon>
        <taxon>Pterygota</taxon>
        <taxon>Neoptera</taxon>
        <taxon>Endopterygota</taxon>
        <taxon>Lepidoptera</taxon>
        <taxon>Glossata</taxon>
        <taxon>Ditrysia</taxon>
        <taxon>Noctuoidea</taxon>
        <taxon>Noctuidae</taxon>
        <taxon>Noctuinae</taxon>
        <taxon>Hadenini</taxon>
        <taxon>Mythimna</taxon>
    </lineage>
</organism>
<name>A0AAD7YV05_MYTSE</name>
<gene>
    <name evidence="1" type="ORF">PYW07_006697</name>
</gene>
<evidence type="ECO:0000313" key="2">
    <source>
        <dbReference type="Proteomes" id="UP001231518"/>
    </source>
</evidence>
<keyword evidence="2" id="KW-1185">Reference proteome</keyword>
<protein>
    <submittedName>
        <fullName evidence="1">Uncharacterized protein</fullName>
    </submittedName>
</protein>
<dbReference type="Proteomes" id="UP001231518">
    <property type="component" value="Chromosome 19"/>
</dbReference>
<reference evidence="1" key="1">
    <citation type="submission" date="2023-03" db="EMBL/GenBank/DDBJ databases">
        <title>Chromosome-level genomes of two armyworms, Mythimna separata and Mythimna loreyi, provide insights into the biosynthesis and reception of sex pheromones.</title>
        <authorList>
            <person name="Zhao H."/>
        </authorList>
    </citation>
    <scope>NUCLEOTIDE SEQUENCE</scope>
    <source>
        <strain evidence="1">BeijingLab</strain>
        <tissue evidence="1">Pupa</tissue>
    </source>
</reference>
<dbReference type="EMBL" id="JARGEI010000007">
    <property type="protein sequence ID" value="KAJ8729001.1"/>
    <property type="molecule type" value="Genomic_DNA"/>
</dbReference>
<dbReference type="AlphaFoldDB" id="A0AAD7YV05"/>
<sequence length="289" mass="33308">MPYKIVQTIERGKTILVIVPSLWEENGNLWWPPKKTQYKLMKDEQSKPDKKEWKLMDCILKRNNILTYQQAEAELSIMEDNSDTDVNDTGMVAPRTTVVQDHEEMKFEVMANKLRFNQENQGNLCTDYSHVSATESTTNHENIVQIISTETLNFDQILANQNILFEKIDNMLQIQAITHENQQKIVQKLARQSVQLEEISVQLAEIKEGPSVTFLKDANPVDNESFTLKPIENQRDLISLDQLLVDRAEKNKLKRHLAFLCSASKGEGKTCAYKLLDILFTRDFLCNCS</sequence>
<accession>A0AAD7YV05</accession>